<reference evidence="1 2" key="1">
    <citation type="submission" date="2022-10" db="EMBL/GenBank/DDBJ databases">
        <title>The complete genomes of actinobacterial strains from the NBC collection.</title>
        <authorList>
            <person name="Joergensen T.S."/>
            <person name="Alvarez Arevalo M."/>
            <person name="Sterndorff E.B."/>
            <person name="Faurdal D."/>
            <person name="Vuksanovic O."/>
            <person name="Mourched A.-S."/>
            <person name="Charusanti P."/>
            <person name="Shaw S."/>
            <person name="Blin K."/>
            <person name="Weber T."/>
        </authorList>
    </citation>
    <scope>NUCLEOTIDE SEQUENCE [LARGE SCALE GENOMIC DNA]</scope>
    <source>
        <strain evidence="1 2">NBC_00185</strain>
    </source>
</reference>
<sequence length="56" mass="6416">MLTRPRSIVFWLVLIIVLYIIATAPTEFAHAVTGVWHTVDHFFTSLSIFIRTLKTA</sequence>
<evidence type="ECO:0000313" key="2">
    <source>
        <dbReference type="Proteomes" id="UP001622496"/>
    </source>
</evidence>
<dbReference type="Proteomes" id="UP001622496">
    <property type="component" value="Chromosome"/>
</dbReference>
<dbReference type="RefSeq" id="WP_158073261.1">
    <property type="nucleotide sequence ID" value="NZ_CP108135.1"/>
</dbReference>
<accession>A0ABZ1K083</accession>
<organism evidence="1 2">
    <name type="scientific">[Kitasatospora] papulosa</name>
    <dbReference type="NCBI Taxonomy" id="1464011"/>
    <lineage>
        <taxon>Bacteria</taxon>
        <taxon>Bacillati</taxon>
        <taxon>Actinomycetota</taxon>
        <taxon>Actinomycetes</taxon>
        <taxon>Kitasatosporales</taxon>
        <taxon>Streptomycetaceae</taxon>
        <taxon>Streptomyces</taxon>
    </lineage>
</organism>
<name>A0ABZ1K083_9ACTN</name>
<evidence type="ECO:0000313" key="1">
    <source>
        <dbReference type="EMBL" id="WTP63935.1"/>
    </source>
</evidence>
<keyword evidence="2" id="KW-1185">Reference proteome</keyword>
<dbReference type="EMBL" id="CP108135">
    <property type="protein sequence ID" value="WTP63935.1"/>
    <property type="molecule type" value="Genomic_DNA"/>
</dbReference>
<gene>
    <name evidence="1" type="ORF">OG560_00175</name>
</gene>
<proteinExistence type="predicted"/>
<protein>
    <submittedName>
        <fullName evidence="1">Uncharacterized protein</fullName>
    </submittedName>
</protein>